<evidence type="ECO:0000313" key="6">
    <source>
        <dbReference type="Proteomes" id="UP000095200"/>
    </source>
</evidence>
<dbReference type="GO" id="GO:0003700">
    <property type="term" value="F:DNA-binding transcription factor activity"/>
    <property type="evidence" value="ECO:0007669"/>
    <property type="project" value="InterPro"/>
</dbReference>
<keyword evidence="6" id="KW-1185">Reference proteome</keyword>
<dbReference type="Proteomes" id="UP000095200">
    <property type="component" value="Unassembled WGS sequence"/>
</dbReference>
<evidence type="ECO:0000256" key="3">
    <source>
        <dbReference type="ARBA" id="ARBA00023163"/>
    </source>
</evidence>
<dbReference type="PRINTS" id="PR00778">
    <property type="entry name" value="HTHARSR"/>
</dbReference>
<dbReference type="InterPro" id="IPR036388">
    <property type="entry name" value="WH-like_DNA-bd_sf"/>
</dbReference>
<dbReference type="InterPro" id="IPR011991">
    <property type="entry name" value="ArsR-like_HTH"/>
</dbReference>
<keyword evidence="2" id="KW-0238">DNA-binding</keyword>
<dbReference type="EMBL" id="BDFE01000010">
    <property type="protein sequence ID" value="GAU08255.1"/>
    <property type="molecule type" value="Genomic_DNA"/>
</dbReference>
<dbReference type="GO" id="GO:0003677">
    <property type="term" value="F:DNA binding"/>
    <property type="evidence" value="ECO:0007669"/>
    <property type="project" value="UniProtKB-KW"/>
</dbReference>
<dbReference type="InterPro" id="IPR001845">
    <property type="entry name" value="HTH_ArsR_DNA-bd_dom"/>
</dbReference>
<dbReference type="InterPro" id="IPR018334">
    <property type="entry name" value="ArsR_HTH"/>
</dbReference>
<organism evidence="5 6">
    <name type="scientific">Desulfoplanes formicivorans</name>
    <dbReference type="NCBI Taxonomy" id="1592317"/>
    <lineage>
        <taxon>Bacteria</taxon>
        <taxon>Pseudomonadati</taxon>
        <taxon>Thermodesulfobacteriota</taxon>
        <taxon>Desulfovibrionia</taxon>
        <taxon>Desulfovibrionales</taxon>
        <taxon>Desulfoplanaceae</taxon>
        <taxon>Desulfoplanes</taxon>
    </lineage>
</organism>
<dbReference type="InterPro" id="IPR051011">
    <property type="entry name" value="Metal_resp_trans_reg"/>
</dbReference>
<comment type="caution">
    <text evidence="5">The sequence shown here is derived from an EMBL/GenBank/DDBJ whole genome shotgun (WGS) entry which is preliminary data.</text>
</comment>
<dbReference type="Gene3D" id="1.10.10.10">
    <property type="entry name" value="Winged helix-like DNA-binding domain superfamily/Winged helix DNA-binding domain"/>
    <property type="match status" value="1"/>
</dbReference>
<dbReference type="PROSITE" id="PS50987">
    <property type="entry name" value="HTH_ARSR_2"/>
    <property type="match status" value="1"/>
</dbReference>
<dbReference type="STRING" id="1592317.DPF_0958"/>
<dbReference type="Pfam" id="PF01022">
    <property type="entry name" value="HTH_5"/>
    <property type="match status" value="1"/>
</dbReference>
<accession>A0A194AGC1</accession>
<dbReference type="PANTHER" id="PTHR43132">
    <property type="entry name" value="ARSENICAL RESISTANCE OPERON REPRESSOR ARSR-RELATED"/>
    <property type="match status" value="1"/>
</dbReference>
<sequence length="125" mass="13771">MDTVCQARCFHPASIARAQQNMPTPEQTRRIASLFATLGDPTRLGILLALRHGELCVCDLSSVMGMTVSAVSHQLRILRHQGLVASKKQGRMVMYRLDDEHVQSLLVQALEHGTHCSPTLSPETP</sequence>
<dbReference type="NCBIfam" id="NF033788">
    <property type="entry name" value="HTH_metalloreg"/>
    <property type="match status" value="1"/>
</dbReference>
<feature type="domain" description="HTH arsR-type" evidence="4">
    <location>
        <begin position="23"/>
        <end position="117"/>
    </location>
</feature>
<dbReference type="InterPro" id="IPR036390">
    <property type="entry name" value="WH_DNA-bd_sf"/>
</dbReference>
<dbReference type="RefSeq" id="WP_176724168.1">
    <property type="nucleotide sequence ID" value="NZ_BDFE01000010.1"/>
</dbReference>
<dbReference type="SUPFAM" id="SSF46785">
    <property type="entry name" value="Winged helix' DNA-binding domain"/>
    <property type="match status" value="1"/>
</dbReference>
<evidence type="ECO:0000256" key="2">
    <source>
        <dbReference type="ARBA" id="ARBA00023125"/>
    </source>
</evidence>
<protein>
    <submittedName>
        <fullName evidence="5">Transcriptional regulator</fullName>
    </submittedName>
</protein>
<proteinExistence type="predicted"/>
<keyword evidence="3" id="KW-0804">Transcription</keyword>
<evidence type="ECO:0000259" key="4">
    <source>
        <dbReference type="PROSITE" id="PS50987"/>
    </source>
</evidence>
<dbReference type="CDD" id="cd00090">
    <property type="entry name" value="HTH_ARSR"/>
    <property type="match status" value="1"/>
</dbReference>
<dbReference type="SMART" id="SM00418">
    <property type="entry name" value="HTH_ARSR"/>
    <property type="match status" value="1"/>
</dbReference>
<name>A0A194AGC1_9BACT</name>
<dbReference type="PANTHER" id="PTHR43132:SF6">
    <property type="entry name" value="HTH-TYPE TRANSCRIPTIONAL REPRESSOR CZRA"/>
    <property type="match status" value="1"/>
</dbReference>
<keyword evidence="1" id="KW-0805">Transcription regulation</keyword>
<dbReference type="AlphaFoldDB" id="A0A194AGC1"/>
<evidence type="ECO:0000313" key="5">
    <source>
        <dbReference type="EMBL" id="GAU08255.1"/>
    </source>
</evidence>
<evidence type="ECO:0000256" key="1">
    <source>
        <dbReference type="ARBA" id="ARBA00023015"/>
    </source>
</evidence>
<gene>
    <name evidence="5" type="ORF">DPF_0958</name>
</gene>
<reference evidence="6" key="1">
    <citation type="submission" date="2016-06" db="EMBL/GenBank/DDBJ databases">
        <title>Draft genome sequence of Desulfoplanes formicivorans strain Pf12B.</title>
        <authorList>
            <person name="Watanabe M."/>
            <person name="Kojima H."/>
            <person name="Fukui M."/>
        </authorList>
    </citation>
    <scope>NUCLEOTIDE SEQUENCE [LARGE SCALE GENOMIC DNA]</scope>
    <source>
        <strain evidence="6">Pf12B</strain>
    </source>
</reference>
<dbReference type="PROSITE" id="PS00846">
    <property type="entry name" value="HTH_ARSR_1"/>
    <property type="match status" value="1"/>
</dbReference>